<comment type="caution">
    <text evidence="11">The sequence shown here is derived from an EMBL/GenBank/DDBJ whole genome shotgun (WGS) entry which is preliminary data.</text>
</comment>
<proteinExistence type="inferred from homology"/>
<comment type="pathway">
    <text evidence="2 9">Amino-acid biosynthesis; L-tryptophan biosynthesis; L-tryptophan from chorismate: step 5/5.</text>
</comment>
<dbReference type="PANTHER" id="PTHR43406">
    <property type="entry name" value="TRYPTOPHAN SYNTHASE, ALPHA CHAIN"/>
    <property type="match status" value="1"/>
</dbReference>
<dbReference type="NCBIfam" id="TIGR00262">
    <property type="entry name" value="trpA"/>
    <property type="match status" value="1"/>
</dbReference>
<dbReference type="SUPFAM" id="SSF51366">
    <property type="entry name" value="Ribulose-phoshate binding barrel"/>
    <property type="match status" value="1"/>
</dbReference>
<dbReference type="InterPro" id="IPR002028">
    <property type="entry name" value="Trp_synthase_suA"/>
</dbReference>
<comment type="catalytic activity">
    <reaction evidence="8 9">
        <text>(1S,2R)-1-C-(indol-3-yl)glycerol 3-phosphate + L-serine = D-glyceraldehyde 3-phosphate + L-tryptophan + H2O</text>
        <dbReference type="Rhea" id="RHEA:10532"/>
        <dbReference type="ChEBI" id="CHEBI:15377"/>
        <dbReference type="ChEBI" id="CHEBI:33384"/>
        <dbReference type="ChEBI" id="CHEBI:57912"/>
        <dbReference type="ChEBI" id="CHEBI:58866"/>
        <dbReference type="ChEBI" id="CHEBI:59776"/>
        <dbReference type="EC" id="4.2.1.20"/>
    </reaction>
</comment>
<evidence type="ECO:0000256" key="6">
    <source>
        <dbReference type="ARBA" id="ARBA00023141"/>
    </source>
</evidence>
<evidence type="ECO:0000256" key="9">
    <source>
        <dbReference type="HAMAP-Rule" id="MF_00131"/>
    </source>
</evidence>
<evidence type="ECO:0000256" key="10">
    <source>
        <dbReference type="RuleBase" id="RU003662"/>
    </source>
</evidence>
<keyword evidence="6 9" id="KW-0057">Aromatic amino acid biosynthesis</keyword>
<evidence type="ECO:0000256" key="4">
    <source>
        <dbReference type="ARBA" id="ARBA00022605"/>
    </source>
</evidence>
<evidence type="ECO:0000256" key="1">
    <source>
        <dbReference type="ARBA" id="ARBA00003365"/>
    </source>
</evidence>
<dbReference type="PANTHER" id="PTHR43406:SF1">
    <property type="entry name" value="TRYPTOPHAN SYNTHASE ALPHA CHAIN, CHLOROPLASTIC"/>
    <property type="match status" value="1"/>
</dbReference>
<dbReference type="EMBL" id="WSEL01000003">
    <property type="protein sequence ID" value="MVQ29102.1"/>
    <property type="molecule type" value="Genomic_DNA"/>
</dbReference>
<keyword evidence="5 9" id="KW-0822">Tryptophan biosynthesis</keyword>
<dbReference type="GO" id="GO:0005829">
    <property type="term" value="C:cytosol"/>
    <property type="evidence" value="ECO:0007669"/>
    <property type="project" value="TreeGrafter"/>
</dbReference>
<dbReference type="HAMAP" id="MF_00131">
    <property type="entry name" value="Trp_synth_alpha"/>
    <property type="match status" value="1"/>
</dbReference>
<dbReference type="UniPathway" id="UPA00035">
    <property type="reaction ID" value="UER00044"/>
</dbReference>
<evidence type="ECO:0000256" key="7">
    <source>
        <dbReference type="ARBA" id="ARBA00023239"/>
    </source>
</evidence>
<gene>
    <name evidence="9" type="primary">trpA</name>
    <name evidence="11" type="ORF">GON04_06580</name>
</gene>
<evidence type="ECO:0000256" key="2">
    <source>
        <dbReference type="ARBA" id="ARBA00004733"/>
    </source>
</evidence>
<evidence type="ECO:0000313" key="12">
    <source>
        <dbReference type="Proteomes" id="UP000469385"/>
    </source>
</evidence>
<name>A0A6N8IQW0_9BURK</name>
<dbReference type="Gene3D" id="3.20.20.70">
    <property type="entry name" value="Aldolase class I"/>
    <property type="match status" value="1"/>
</dbReference>
<keyword evidence="7 9" id="KW-0456">Lyase</keyword>
<dbReference type="Pfam" id="PF00290">
    <property type="entry name" value="Trp_syntA"/>
    <property type="match status" value="1"/>
</dbReference>
<evidence type="ECO:0000256" key="8">
    <source>
        <dbReference type="ARBA" id="ARBA00049047"/>
    </source>
</evidence>
<feature type="active site" description="Proton acceptor" evidence="9">
    <location>
        <position position="49"/>
    </location>
</feature>
<dbReference type="InterPro" id="IPR011060">
    <property type="entry name" value="RibuloseP-bd_barrel"/>
</dbReference>
<dbReference type="RefSeq" id="WP_157397145.1">
    <property type="nucleotide sequence ID" value="NZ_WSEL01000003.1"/>
</dbReference>
<dbReference type="CDD" id="cd04724">
    <property type="entry name" value="Tryptophan_synthase_alpha"/>
    <property type="match status" value="1"/>
</dbReference>
<dbReference type="FunFam" id="3.20.20.70:FF:000037">
    <property type="entry name" value="Tryptophan synthase alpha chain"/>
    <property type="match status" value="1"/>
</dbReference>
<organism evidence="11 12">
    <name type="scientific">Ramlibacter pinisoli</name>
    <dbReference type="NCBI Taxonomy" id="2682844"/>
    <lineage>
        <taxon>Bacteria</taxon>
        <taxon>Pseudomonadati</taxon>
        <taxon>Pseudomonadota</taxon>
        <taxon>Betaproteobacteria</taxon>
        <taxon>Burkholderiales</taxon>
        <taxon>Comamonadaceae</taxon>
        <taxon>Ramlibacter</taxon>
    </lineage>
</organism>
<dbReference type="EC" id="4.2.1.20" evidence="9"/>
<dbReference type="InterPro" id="IPR013785">
    <property type="entry name" value="Aldolase_TIM"/>
</dbReference>
<accession>A0A6N8IQW0</accession>
<reference evidence="11 12" key="1">
    <citation type="submission" date="2019-12" db="EMBL/GenBank/DDBJ databases">
        <authorList>
            <person name="Huq M.A."/>
        </authorList>
    </citation>
    <scope>NUCLEOTIDE SEQUENCE [LARGE SCALE GENOMIC DNA]</scope>
    <source>
        <strain evidence="11 12">MAH-25</strain>
    </source>
</reference>
<comment type="similarity">
    <text evidence="9 10">Belongs to the TrpA family.</text>
</comment>
<protein>
    <recommendedName>
        <fullName evidence="9">Tryptophan synthase alpha chain</fullName>
        <ecNumber evidence="9">4.2.1.20</ecNumber>
    </recommendedName>
</protein>
<evidence type="ECO:0000313" key="11">
    <source>
        <dbReference type="EMBL" id="MVQ29102.1"/>
    </source>
</evidence>
<comment type="subunit">
    <text evidence="3 9">Tetramer of two alpha and two beta chains.</text>
</comment>
<evidence type="ECO:0000256" key="5">
    <source>
        <dbReference type="ARBA" id="ARBA00022822"/>
    </source>
</evidence>
<keyword evidence="12" id="KW-1185">Reference proteome</keyword>
<sequence length="269" mass="28624">MSRIAATFSRLRQAGRKALIPYVTAGYPYADITPELMHAMVAAGADVIELGVPFSDPMADGPVIQKAGEQALALGIGTAQVLAMVRTFRERDAATPVVLMGYANPVERYDLRHGPGSFIRDAAAAGVDGVLIVDYPPEECEDFAAQLKAAGLDLIFLLAPTSTARRMQQVARIASGYVYYVSLKGVTGAGHLDTGAVEQMLPRIREHVQVPVGVGFGIRDAETARAIGRVADAVVIGTRLLQLIEGQPRDRVAAEAATFLRGIRQALDA</sequence>
<feature type="active site" description="Proton acceptor" evidence="9">
    <location>
        <position position="60"/>
    </location>
</feature>
<dbReference type="PROSITE" id="PS00167">
    <property type="entry name" value="TRP_SYNTHASE_ALPHA"/>
    <property type="match status" value="1"/>
</dbReference>
<comment type="function">
    <text evidence="1 9">The alpha subunit is responsible for the aldol cleavage of indoleglycerol phosphate to indole and glyceraldehyde 3-phosphate.</text>
</comment>
<dbReference type="GO" id="GO:0004834">
    <property type="term" value="F:tryptophan synthase activity"/>
    <property type="evidence" value="ECO:0007669"/>
    <property type="project" value="UniProtKB-UniRule"/>
</dbReference>
<evidence type="ECO:0000256" key="3">
    <source>
        <dbReference type="ARBA" id="ARBA00011270"/>
    </source>
</evidence>
<keyword evidence="4 9" id="KW-0028">Amino-acid biosynthesis</keyword>
<dbReference type="InterPro" id="IPR018204">
    <property type="entry name" value="Trp_synthase_alpha_AS"/>
</dbReference>
<dbReference type="AlphaFoldDB" id="A0A6N8IQW0"/>
<dbReference type="Proteomes" id="UP000469385">
    <property type="component" value="Unassembled WGS sequence"/>
</dbReference>